<organism evidence="5 6">
    <name type="scientific">Thalassobacillus devorans</name>
    <dbReference type="NCBI Taxonomy" id="279813"/>
    <lineage>
        <taxon>Bacteria</taxon>
        <taxon>Bacillati</taxon>
        <taxon>Bacillota</taxon>
        <taxon>Bacilli</taxon>
        <taxon>Bacillales</taxon>
        <taxon>Bacillaceae</taxon>
        <taxon>Thalassobacillus</taxon>
    </lineage>
</organism>
<dbReference type="InterPro" id="IPR036129">
    <property type="entry name" value="Glycerate_kinase_sf"/>
</dbReference>
<dbReference type="PANTHER" id="PTHR21599:SF0">
    <property type="entry name" value="GLYCERATE KINASE"/>
    <property type="match status" value="1"/>
</dbReference>
<comment type="caution">
    <text evidence="5">The sequence shown here is derived from an EMBL/GenBank/DDBJ whole genome shotgun (WGS) entry which is preliminary data.</text>
</comment>
<evidence type="ECO:0000256" key="4">
    <source>
        <dbReference type="PIRNR" id="PIRNR006078"/>
    </source>
</evidence>
<dbReference type="PIRSF" id="PIRSF006078">
    <property type="entry name" value="GlxK"/>
    <property type="match status" value="1"/>
</dbReference>
<dbReference type="NCBIfam" id="TIGR00045">
    <property type="entry name" value="glycerate kinase"/>
    <property type="match status" value="1"/>
</dbReference>
<dbReference type="InterPro" id="IPR018197">
    <property type="entry name" value="Glycerate_kinase_RE-like"/>
</dbReference>
<name>A0ABQ1PLS4_9BACI</name>
<dbReference type="RefSeq" id="WP_062439836.1">
    <property type="nucleotide sequence ID" value="NZ_BMCJ01000006.1"/>
</dbReference>
<dbReference type="SUPFAM" id="SSF110738">
    <property type="entry name" value="Glycerate kinase I"/>
    <property type="match status" value="1"/>
</dbReference>
<protein>
    <submittedName>
        <fullName evidence="5">Glycerate kinase</fullName>
    </submittedName>
</protein>
<gene>
    <name evidence="5" type="primary">glxK</name>
    <name evidence="5" type="ORF">GCM10007216_32600</name>
</gene>
<reference evidence="6" key="1">
    <citation type="journal article" date="2019" name="Int. J. Syst. Evol. Microbiol.">
        <title>The Global Catalogue of Microorganisms (GCM) 10K type strain sequencing project: providing services to taxonomists for standard genome sequencing and annotation.</title>
        <authorList>
            <consortium name="The Broad Institute Genomics Platform"/>
            <consortium name="The Broad Institute Genome Sequencing Center for Infectious Disease"/>
            <person name="Wu L."/>
            <person name="Ma J."/>
        </authorList>
    </citation>
    <scope>NUCLEOTIDE SEQUENCE [LARGE SCALE GENOMIC DNA]</scope>
    <source>
        <strain evidence="6">CCM 7282</strain>
    </source>
</reference>
<proteinExistence type="inferred from homology"/>
<dbReference type="EMBL" id="BMCJ01000006">
    <property type="protein sequence ID" value="GGC99305.1"/>
    <property type="molecule type" value="Genomic_DNA"/>
</dbReference>
<dbReference type="Gene3D" id="3.40.50.10350">
    <property type="entry name" value="Glycerate kinase, domain 1"/>
    <property type="match status" value="1"/>
</dbReference>
<dbReference type="InterPro" id="IPR018193">
    <property type="entry name" value="Glyc_kinase_flavodox-like_fold"/>
</dbReference>
<dbReference type="Gene3D" id="3.90.1510.10">
    <property type="entry name" value="Glycerate kinase, domain 2"/>
    <property type="match status" value="1"/>
</dbReference>
<evidence type="ECO:0000313" key="5">
    <source>
        <dbReference type="EMBL" id="GGC99305.1"/>
    </source>
</evidence>
<sequence>MNIVLAPDSFKGSLSSIQVVDIMSKAIESVDPGIQSVLKPMADGGEGTLEALLKAASGEKIFFSCTGPLGERSESWYVELENKTAVIECANIAGLQLVSEGSRHPDYTTTYGLGEAILKAIDRGNKELIIAIGGSSTNDGGLGMLQALGMKAWNKEGAEVGIYGKDLFQVERLDVYSIAHKIKHVNISVACDVDNPLTGQEGASHVYGPQKGLSSSEAYDYDKALENYGRLMEKISGKQIMNIPGAGAAGGLGFALMAIGAELKSGAGLVGDAIGLKETIENADLVFTGEGQSDEQTLYGKAPGYVAEIATELNKPIILLSGSLAGDLYIWEKNFSGCFSILQRPGSLADCIEEAEDLLYQSTRQLTKLVHYFIDG</sequence>
<keyword evidence="6" id="KW-1185">Reference proteome</keyword>
<evidence type="ECO:0000256" key="1">
    <source>
        <dbReference type="ARBA" id="ARBA00006284"/>
    </source>
</evidence>
<evidence type="ECO:0000313" key="6">
    <source>
        <dbReference type="Proteomes" id="UP000619534"/>
    </source>
</evidence>
<keyword evidence="3 4" id="KW-0418">Kinase</keyword>
<comment type="similarity">
    <text evidence="1 4">Belongs to the glycerate kinase type-1 family.</text>
</comment>
<dbReference type="GO" id="GO:0016301">
    <property type="term" value="F:kinase activity"/>
    <property type="evidence" value="ECO:0007669"/>
    <property type="project" value="UniProtKB-KW"/>
</dbReference>
<accession>A0ABQ1PLS4</accession>
<evidence type="ECO:0000256" key="2">
    <source>
        <dbReference type="ARBA" id="ARBA00022679"/>
    </source>
</evidence>
<dbReference type="Pfam" id="PF02595">
    <property type="entry name" value="Gly_kinase"/>
    <property type="match status" value="1"/>
</dbReference>
<dbReference type="InterPro" id="IPR004381">
    <property type="entry name" value="Glycerate_kinase"/>
</dbReference>
<dbReference type="PANTHER" id="PTHR21599">
    <property type="entry name" value="GLYCERATE KINASE"/>
    <property type="match status" value="1"/>
</dbReference>
<evidence type="ECO:0000256" key="3">
    <source>
        <dbReference type="ARBA" id="ARBA00022777"/>
    </source>
</evidence>
<keyword evidence="2 4" id="KW-0808">Transferase</keyword>
<dbReference type="Proteomes" id="UP000619534">
    <property type="component" value="Unassembled WGS sequence"/>
</dbReference>